<keyword evidence="1" id="KW-0472">Membrane</keyword>
<dbReference type="HOGENOM" id="CLU_211860_0_0_2"/>
<dbReference type="RefSeq" id="WP_015732735.1">
    <property type="nucleotide sequence ID" value="NC_013407.1"/>
</dbReference>
<dbReference type="eggNOG" id="arCOG06680">
    <property type="taxonomic scope" value="Archaea"/>
</dbReference>
<dbReference type="AlphaFoldDB" id="C9RG12"/>
<organism evidence="2 3">
    <name type="scientific">Methanocaldococcus vulcanius (strain ATCC 700851 / DSM 12094 / M7)</name>
    <name type="common">Methanococcus vulcanius</name>
    <dbReference type="NCBI Taxonomy" id="579137"/>
    <lineage>
        <taxon>Archaea</taxon>
        <taxon>Methanobacteriati</taxon>
        <taxon>Methanobacteriota</taxon>
        <taxon>Methanomada group</taxon>
        <taxon>Methanococci</taxon>
        <taxon>Methanococcales</taxon>
        <taxon>Methanocaldococcaceae</taxon>
        <taxon>Methanocaldococcus</taxon>
    </lineage>
</organism>
<protein>
    <submittedName>
        <fullName evidence="2">Uncharacterized protein</fullName>
    </submittedName>
</protein>
<dbReference type="EMBL" id="CP001787">
    <property type="protein sequence ID" value="ACX72514.1"/>
    <property type="molecule type" value="Genomic_DNA"/>
</dbReference>
<feature type="transmembrane region" description="Helical" evidence="1">
    <location>
        <begin position="33"/>
        <end position="51"/>
    </location>
</feature>
<keyword evidence="3" id="KW-1185">Reference proteome</keyword>
<reference evidence="2" key="1">
    <citation type="submission" date="2009-10" db="EMBL/GenBank/DDBJ databases">
        <title>Complete sequence of chromosome of Methanocaldococcus vulcanius M7.</title>
        <authorList>
            <consortium name="US DOE Joint Genome Institute"/>
            <person name="Lucas S."/>
            <person name="Copeland A."/>
            <person name="Lapidus A."/>
            <person name="Glavina del Rio T."/>
            <person name="Dalin E."/>
            <person name="Tice H."/>
            <person name="Bruce D."/>
            <person name="Goodwin L."/>
            <person name="Pitluck S."/>
            <person name="Lcollab F.I."/>
            <person name="Brettin T."/>
            <person name="Detter J.C."/>
            <person name="Han C."/>
            <person name="Tapia R."/>
            <person name="Kuske C.R."/>
            <person name="Schmutz J."/>
            <person name="Larimer F."/>
            <person name="Land M."/>
            <person name="Hauser L."/>
            <person name="Kyrpides N."/>
            <person name="Ovchinikova G."/>
            <person name="Sieprawska-Lupa M."/>
            <person name="Whitman W.B."/>
            <person name="Woyke T."/>
        </authorList>
    </citation>
    <scope>NUCLEOTIDE SEQUENCE [LARGE SCALE GENOMIC DNA]</scope>
    <source>
        <strain evidence="2">M7</strain>
    </source>
</reference>
<gene>
    <name evidence="2" type="ordered locus">Metvu_0655</name>
</gene>
<accession>C9RG12</accession>
<evidence type="ECO:0000256" key="1">
    <source>
        <dbReference type="SAM" id="Phobius"/>
    </source>
</evidence>
<proteinExistence type="predicted"/>
<evidence type="ECO:0000313" key="2">
    <source>
        <dbReference type="EMBL" id="ACX72514.1"/>
    </source>
</evidence>
<evidence type="ECO:0000313" key="3">
    <source>
        <dbReference type="Proteomes" id="UP000002063"/>
    </source>
</evidence>
<keyword evidence="1" id="KW-1133">Transmembrane helix</keyword>
<name>C9RG12_METVM</name>
<sequence>MNVKVQHIQTNNEGLEELAQIKRDLTRSYTGSRLTKIMGYVLTALIFASLLF</sequence>
<keyword evidence="1" id="KW-0812">Transmembrane</keyword>
<dbReference type="Proteomes" id="UP000002063">
    <property type="component" value="Chromosome"/>
</dbReference>
<dbReference type="OrthoDB" id="65656at2157"/>
<dbReference type="KEGG" id="mvu:Metvu_0655"/>
<dbReference type="GeneID" id="54763129"/>